<name>A0ABU8ILB7_9BURK</name>
<dbReference type="RefSeq" id="WP_336596748.1">
    <property type="nucleotide sequence ID" value="NZ_JACFYJ010000003.1"/>
</dbReference>
<evidence type="ECO:0000313" key="1">
    <source>
        <dbReference type="EMBL" id="MEI5996315.1"/>
    </source>
</evidence>
<sequence>MAIAITCTQCGKIGLIDENAVDLDEGKLDVQAFVAPEGFRKVMFGMSSAEVDLYCIDCGISAELPTMH</sequence>
<keyword evidence="2" id="KW-1185">Reference proteome</keyword>
<dbReference type="Proteomes" id="UP001386437">
    <property type="component" value="Unassembled WGS sequence"/>
</dbReference>
<gene>
    <name evidence="1" type="ORF">H3V53_03565</name>
</gene>
<evidence type="ECO:0000313" key="2">
    <source>
        <dbReference type="Proteomes" id="UP001386437"/>
    </source>
</evidence>
<reference evidence="1 2" key="1">
    <citation type="journal article" date="2022" name="Arch. Microbiol.">
        <title>Paraburkholderia bengalensis sp. nov. isolated from roots of Oryza sativa, IR64.</title>
        <authorList>
            <person name="Nag P."/>
            <person name="Mondal N."/>
            <person name="Sarkar J."/>
            <person name="Das S."/>
        </authorList>
    </citation>
    <scope>NUCLEOTIDE SEQUENCE [LARGE SCALE GENOMIC DNA]</scope>
    <source>
        <strain evidence="1 2">IR64_4_BI</strain>
    </source>
</reference>
<organism evidence="1 2">
    <name type="scientific">Paraburkholderia bengalensis</name>
    <dbReference type="NCBI Taxonomy" id="2747562"/>
    <lineage>
        <taxon>Bacteria</taxon>
        <taxon>Pseudomonadati</taxon>
        <taxon>Pseudomonadota</taxon>
        <taxon>Betaproteobacteria</taxon>
        <taxon>Burkholderiales</taxon>
        <taxon>Burkholderiaceae</taxon>
        <taxon>Paraburkholderia</taxon>
    </lineage>
</organism>
<accession>A0ABU8ILB7</accession>
<comment type="caution">
    <text evidence="1">The sequence shown here is derived from an EMBL/GenBank/DDBJ whole genome shotgun (WGS) entry which is preliminary data.</text>
</comment>
<proteinExistence type="predicted"/>
<dbReference type="EMBL" id="JACFYJ010000003">
    <property type="protein sequence ID" value="MEI5996315.1"/>
    <property type="molecule type" value="Genomic_DNA"/>
</dbReference>
<protein>
    <submittedName>
        <fullName evidence="1">Uncharacterized protein</fullName>
    </submittedName>
</protein>